<accession>A0A9D4AFE8</accession>
<keyword evidence="2" id="KW-1185">Reference proteome</keyword>
<comment type="caution">
    <text evidence="1">The sequence shown here is derived from an EMBL/GenBank/DDBJ whole genome shotgun (WGS) entry which is preliminary data.</text>
</comment>
<gene>
    <name evidence="1" type="ORF">J1N35_007286</name>
</gene>
<reference evidence="1 2" key="1">
    <citation type="journal article" date="2021" name="Plant Biotechnol. J.">
        <title>Multi-omics assisted identification of the key and species-specific regulatory components of drought-tolerant mechanisms in Gossypium stocksii.</title>
        <authorList>
            <person name="Yu D."/>
            <person name="Ke L."/>
            <person name="Zhang D."/>
            <person name="Wu Y."/>
            <person name="Sun Y."/>
            <person name="Mei J."/>
            <person name="Sun J."/>
            <person name="Sun Y."/>
        </authorList>
    </citation>
    <scope>NUCLEOTIDE SEQUENCE [LARGE SCALE GENOMIC DNA]</scope>
    <source>
        <strain evidence="2">cv. E1</strain>
        <tissue evidence="1">Leaf</tissue>
    </source>
</reference>
<protein>
    <submittedName>
        <fullName evidence="1">Uncharacterized protein</fullName>
    </submittedName>
</protein>
<evidence type="ECO:0000313" key="1">
    <source>
        <dbReference type="EMBL" id="KAH1113908.1"/>
    </source>
</evidence>
<name>A0A9D4AFE8_9ROSI</name>
<dbReference type="AlphaFoldDB" id="A0A9D4AFE8"/>
<dbReference type="EMBL" id="JAIQCV010000003">
    <property type="protein sequence ID" value="KAH1113908.1"/>
    <property type="molecule type" value="Genomic_DNA"/>
</dbReference>
<dbReference type="Proteomes" id="UP000828251">
    <property type="component" value="Unassembled WGS sequence"/>
</dbReference>
<sequence>MTIGRINQVAFLYDVGTVWPSTCHVNNEEVITEHEHPSNTGNAKAPGGCRLGRRKASLNVMVEDEQAKLEPTAMHKPPQEIIA</sequence>
<organism evidence="1 2">
    <name type="scientific">Gossypium stocksii</name>
    <dbReference type="NCBI Taxonomy" id="47602"/>
    <lineage>
        <taxon>Eukaryota</taxon>
        <taxon>Viridiplantae</taxon>
        <taxon>Streptophyta</taxon>
        <taxon>Embryophyta</taxon>
        <taxon>Tracheophyta</taxon>
        <taxon>Spermatophyta</taxon>
        <taxon>Magnoliopsida</taxon>
        <taxon>eudicotyledons</taxon>
        <taxon>Gunneridae</taxon>
        <taxon>Pentapetalae</taxon>
        <taxon>rosids</taxon>
        <taxon>malvids</taxon>
        <taxon>Malvales</taxon>
        <taxon>Malvaceae</taxon>
        <taxon>Malvoideae</taxon>
        <taxon>Gossypium</taxon>
    </lineage>
</organism>
<evidence type="ECO:0000313" key="2">
    <source>
        <dbReference type="Proteomes" id="UP000828251"/>
    </source>
</evidence>
<proteinExistence type="predicted"/>